<organism evidence="1 2">
    <name type="scientific">Filimonas zeae</name>
    <dbReference type="NCBI Taxonomy" id="1737353"/>
    <lineage>
        <taxon>Bacteria</taxon>
        <taxon>Pseudomonadati</taxon>
        <taxon>Bacteroidota</taxon>
        <taxon>Chitinophagia</taxon>
        <taxon>Chitinophagales</taxon>
        <taxon>Chitinophagaceae</taxon>
        <taxon>Filimonas</taxon>
    </lineage>
</organism>
<comment type="caution">
    <text evidence="1">The sequence shown here is derived from an EMBL/GenBank/DDBJ whole genome shotgun (WGS) entry which is preliminary data.</text>
</comment>
<dbReference type="EMBL" id="BMIB01000009">
    <property type="protein sequence ID" value="GGH83256.1"/>
    <property type="molecule type" value="Genomic_DNA"/>
</dbReference>
<evidence type="ECO:0000313" key="2">
    <source>
        <dbReference type="Proteomes" id="UP000627292"/>
    </source>
</evidence>
<dbReference type="PANTHER" id="PTHR38477:SF1">
    <property type="entry name" value="MUREIN L,D-TRANSPEPTIDASE CATALYTIC DOMAIN FAMILY PROTEIN"/>
    <property type="match status" value="1"/>
</dbReference>
<reference evidence="1" key="2">
    <citation type="submission" date="2020-09" db="EMBL/GenBank/DDBJ databases">
        <authorList>
            <person name="Sun Q."/>
            <person name="Zhou Y."/>
        </authorList>
    </citation>
    <scope>NUCLEOTIDE SEQUENCE</scope>
    <source>
        <strain evidence="1">CGMCC 1.15290</strain>
    </source>
</reference>
<evidence type="ECO:0008006" key="3">
    <source>
        <dbReference type="Google" id="ProtNLM"/>
    </source>
</evidence>
<dbReference type="InterPro" id="IPR032676">
    <property type="entry name" value="YkuD_2"/>
</dbReference>
<proteinExistence type="predicted"/>
<name>A0A917J542_9BACT</name>
<protein>
    <recommendedName>
        <fullName evidence="3">L,D-transpeptidase catalytic domain</fullName>
    </recommendedName>
</protein>
<dbReference type="Pfam" id="PF13645">
    <property type="entry name" value="YkuD_2"/>
    <property type="match status" value="1"/>
</dbReference>
<gene>
    <name evidence="1" type="ORF">GCM10011379_58370</name>
</gene>
<accession>A0A917J542</accession>
<sequence length="198" mass="22098">MPGFTGCDSKAEVNHHKVYKEATSNNLTDKERAKLHSYAAAAAVYARQHQFNTTFCFLIDMSRPSGANRFFVYNLQKDSLETDGLVAHGRCNENWLEGRKYGNVVGCGCTSLGRYKIGNPYSGRFGLAYKLYGLDTSNNNAYNRFVVLHSHECVPVNEVAPNEICQSDGCPTVSPVFLTKLARKLDKSAKPVLLWIYD</sequence>
<dbReference type="AlphaFoldDB" id="A0A917J542"/>
<keyword evidence="2" id="KW-1185">Reference proteome</keyword>
<dbReference type="Proteomes" id="UP000627292">
    <property type="component" value="Unassembled WGS sequence"/>
</dbReference>
<evidence type="ECO:0000313" key="1">
    <source>
        <dbReference type="EMBL" id="GGH83256.1"/>
    </source>
</evidence>
<reference evidence="1" key="1">
    <citation type="journal article" date="2014" name="Int. J. Syst. Evol. Microbiol.">
        <title>Complete genome sequence of Corynebacterium casei LMG S-19264T (=DSM 44701T), isolated from a smear-ripened cheese.</title>
        <authorList>
            <consortium name="US DOE Joint Genome Institute (JGI-PGF)"/>
            <person name="Walter F."/>
            <person name="Albersmeier A."/>
            <person name="Kalinowski J."/>
            <person name="Ruckert C."/>
        </authorList>
    </citation>
    <scope>NUCLEOTIDE SEQUENCE</scope>
    <source>
        <strain evidence="1">CGMCC 1.15290</strain>
    </source>
</reference>
<dbReference type="PANTHER" id="PTHR38477">
    <property type="entry name" value="HYPOTHETICAL EXPORTED PROTEIN"/>
    <property type="match status" value="1"/>
</dbReference>